<evidence type="ECO:0000256" key="5">
    <source>
        <dbReference type="ARBA" id="ARBA00022598"/>
    </source>
</evidence>
<dbReference type="EMBL" id="FNOW01000027">
    <property type="protein sequence ID" value="SDY06623.1"/>
    <property type="molecule type" value="Genomic_DNA"/>
</dbReference>
<evidence type="ECO:0000259" key="10">
    <source>
        <dbReference type="Pfam" id="PF01656"/>
    </source>
</evidence>
<evidence type="ECO:0000256" key="3">
    <source>
        <dbReference type="ARBA" id="ARBA00006205"/>
    </source>
</evidence>
<dbReference type="InterPro" id="IPR011698">
    <property type="entry name" value="GATase_3"/>
</dbReference>
<dbReference type="OrthoDB" id="9764035at2"/>
<keyword evidence="5" id="KW-0436">Ligase</keyword>
<dbReference type="Gene3D" id="3.40.50.300">
    <property type="entry name" value="P-loop containing nucleotide triphosphate hydrolases"/>
    <property type="match status" value="1"/>
</dbReference>
<dbReference type="Pfam" id="PF01656">
    <property type="entry name" value="CbiA"/>
    <property type="match status" value="1"/>
</dbReference>
<dbReference type="GO" id="GO:0009236">
    <property type="term" value="P:cobalamin biosynthetic process"/>
    <property type="evidence" value="ECO:0007669"/>
    <property type="project" value="UniProtKB-KW"/>
</dbReference>
<sequence length="434" mass="45998">MPSSKTHHCPALFLTACSSGQGKTTVVAALARHHRRLGRRVRVFKTGPDFLDPMILTRASGAEVAPLDLWMVGEALCRHKLYDAAGEADVILVEGAMGLFDGSPSGADLAETFGLPVAALIDARGMGQTFGALALGLACYRPALQFAGIAANQVGSARHAEMLAAGLPDAVRYLGAIPRFAESATLPSRHLGLVQAAEIADLDQRLDAAADQLAGLALAELPAPVAFAPPSSEPEPLRPWLAGQRIAVARDAAFSFIYADNLRLLTALGAKLSFFSPLTDTTISADAIYLPGGYPELHLQTLAANTSMKHALRTHVAAGRPLYAECGGMLYLLEQLTDQHGQHANLVGVLPGRGQMQARLAGLGMQALRTPLGCLRGHSFHHSTLDTPLTPVAFSERQRDGRRGEVVYRVGAVQASYLHLYFPSAPRAAAALFQ</sequence>
<comment type="cofactor">
    <cofactor evidence="1">
        <name>Mg(2+)</name>
        <dbReference type="ChEBI" id="CHEBI:18420"/>
    </cofactor>
</comment>
<dbReference type="NCBIfam" id="NF002204">
    <property type="entry name" value="PRK01077.1"/>
    <property type="match status" value="1"/>
</dbReference>
<evidence type="ECO:0000256" key="7">
    <source>
        <dbReference type="ARBA" id="ARBA00022840"/>
    </source>
</evidence>
<dbReference type="PROSITE" id="PS51274">
    <property type="entry name" value="GATASE_COBBQ"/>
    <property type="match status" value="1"/>
</dbReference>
<evidence type="ECO:0000256" key="4">
    <source>
        <dbReference type="ARBA" id="ARBA00022573"/>
    </source>
</evidence>
<evidence type="ECO:0000256" key="9">
    <source>
        <dbReference type="ARBA" id="ARBA00022962"/>
    </source>
</evidence>
<name>A0A1H3GTG7_ALLWA</name>
<proteinExistence type="inferred from homology"/>
<comment type="similarity">
    <text evidence="3">Belongs to the CobB/CobQ family. CobQ subfamily.</text>
</comment>
<dbReference type="RefSeq" id="WP_091334135.1">
    <property type="nucleotide sequence ID" value="NZ_FNOW01000027.1"/>
</dbReference>
<dbReference type="CDD" id="cd03130">
    <property type="entry name" value="GATase1_CobB"/>
    <property type="match status" value="1"/>
</dbReference>
<evidence type="ECO:0000256" key="8">
    <source>
        <dbReference type="ARBA" id="ARBA00022842"/>
    </source>
</evidence>
<feature type="domain" description="CobQ/CobB/MinD/ParA nucleotide binding" evidence="10">
    <location>
        <begin position="14"/>
        <end position="191"/>
    </location>
</feature>
<organism evidence="12 13">
    <name type="scientific">Allochromatium warmingii</name>
    <name type="common">Chromatium warmingii</name>
    <dbReference type="NCBI Taxonomy" id="61595"/>
    <lineage>
        <taxon>Bacteria</taxon>
        <taxon>Pseudomonadati</taxon>
        <taxon>Pseudomonadota</taxon>
        <taxon>Gammaproteobacteria</taxon>
        <taxon>Chromatiales</taxon>
        <taxon>Chromatiaceae</taxon>
        <taxon>Allochromatium</taxon>
    </lineage>
</organism>
<dbReference type="InterPro" id="IPR029062">
    <property type="entry name" value="Class_I_gatase-like"/>
</dbReference>
<accession>A0A1H3GTG7</accession>
<evidence type="ECO:0000313" key="13">
    <source>
        <dbReference type="Proteomes" id="UP000198672"/>
    </source>
</evidence>
<dbReference type="PANTHER" id="PTHR43873:SF1">
    <property type="entry name" value="COBYRINATE A,C-DIAMIDE SYNTHASE"/>
    <property type="match status" value="1"/>
</dbReference>
<dbReference type="Pfam" id="PF07685">
    <property type="entry name" value="GATase_3"/>
    <property type="match status" value="1"/>
</dbReference>
<evidence type="ECO:0000256" key="6">
    <source>
        <dbReference type="ARBA" id="ARBA00022741"/>
    </source>
</evidence>
<dbReference type="AlphaFoldDB" id="A0A1H3GTG7"/>
<dbReference type="SUPFAM" id="SSF52540">
    <property type="entry name" value="P-loop containing nucleoside triphosphate hydrolases"/>
    <property type="match status" value="1"/>
</dbReference>
<keyword evidence="9" id="KW-0315">Glutamine amidotransferase</keyword>
<keyword evidence="4" id="KW-0169">Cobalamin biosynthesis</keyword>
<feature type="domain" description="CobB/CobQ-like glutamine amidotransferase" evidence="11">
    <location>
        <begin position="245"/>
        <end position="423"/>
    </location>
</feature>
<evidence type="ECO:0000313" key="12">
    <source>
        <dbReference type="EMBL" id="SDY06623.1"/>
    </source>
</evidence>
<dbReference type="GO" id="GO:0042242">
    <property type="term" value="F:cobyrinic acid a,c-diamide synthase activity"/>
    <property type="evidence" value="ECO:0007669"/>
    <property type="project" value="InterPro"/>
</dbReference>
<keyword evidence="8" id="KW-0460">Magnesium</keyword>
<evidence type="ECO:0000259" key="11">
    <source>
        <dbReference type="Pfam" id="PF07685"/>
    </source>
</evidence>
<dbReference type="InterPro" id="IPR004484">
    <property type="entry name" value="CbiA/CobB_synth"/>
</dbReference>
<comment type="pathway">
    <text evidence="2">Cofactor biosynthesis; adenosylcobalamin biosynthesis.</text>
</comment>
<protein>
    <submittedName>
        <fullName evidence="12">Cobyrinic acid a,c-diamide synthase</fullName>
    </submittedName>
</protein>
<keyword evidence="7" id="KW-0067">ATP-binding</keyword>
<dbReference type="InterPro" id="IPR027417">
    <property type="entry name" value="P-loop_NTPase"/>
</dbReference>
<dbReference type="PANTHER" id="PTHR43873">
    <property type="entry name" value="COBYRINATE A,C-DIAMIDE SYNTHASE"/>
    <property type="match status" value="1"/>
</dbReference>
<evidence type="ECO:0000256" key="1">
    <source>
        <dbReference type="ARBA" id="ARBA00001946"/>
    </source>
</evidence>
<dbReference type="Gene3D" id="3.40.50.880">
    <property type="match status" value="1"/>
</dbReference>
<dbReference type="GO" id="GO:0005524">
    <property type="term" value="F:ATP binding"/>
    <property type="evidence" value="ECO:0007669"/>
    <property type="project" value="UniProtKB-KW"/>
</dbReference>
<keyword evidence="6" id="KW-0547">Nucleotide-binding</keyword>
<dbReference type="PROSITE" id="PS51257">
    <property type="entry name" value="PROKAR_LIPOPROTEIN"/>
    <property type="match status" value="1"/>
</dbReference>
<dbReference type="InterPro" id="IPR002586">
    <property type="entry name" value="CobQ/CobB/MinD/ParA_Nub-bd_dom"/>
</dbReference>
<reference evidence="13" key="1">
    <citation type="submission" date="2016-10" db="EMBL/GenBank/DDBJ databases">
        <authorList>
            <person name="Varghese N."/>
            <person name="Submissions S."/>
        </authorList>
    </citation>
    <scope>NUCLEOTIDE SEQUENCE [LARGE SCALE GENOMIC DNA]</scope>
    <source>
        <strain evidence="13">DSM 173</strain>
    </source>
</reference>
<dbReference type="Proteomes" id="UP000198672">
    <property type="component" value="Unassembled WGS sequence"/>
</dbReference>
<dbReference type="SUPFAM" id="SSF52317">
    <property type="entry name" value="Class I glutamine amidotransferase-like"/>
    <property type="match status" value="1"/>
</dbReference>
<keyword evidence="13" id="KW-1185">Reference proteome</keyword>
<dbReference type="STRING" id="61595.SAMN05421644_12715"/>
<evidence type="ECO:0000256" key="2">
    <source>
        <dbReference type="ARBA" id="ARBA00004953"/>
    </source>
</evidence>
<gene>
    <name evidence="12" type="ORF">SAMN05421644_12715</name>
</gene>